<organism evidence="1 2">
    <name type="scientific">Colletotrichum truncatum</name>
    <name type="common">Anthracnose fungus</name>
    <name type="synonym">Colletotrichum capsici</name>
    <dbReference type="NCBI Taxonomy" id="5467"/>
    <lineage>
        <taxon>Eukaryota</taxon>
        <taxon>Fungi</taxon>
        <taxon>Dikarya</taxon>
        <taxon>Ascomycota</taxon>
        <taxon>Pezizomycotina</taxon>
        <taxon>Sordariomycetes</taxon>
        <taxon>Hypocreomycetidae</taxon>
        <taxon>Glomerellales</taxon>
        <taxon>Glomerellaceae</taxon>
        <taxon>Colletotrichum</taxon>
        <taxon>Colletotrichum truncatum species complex</taxon>
    </lineage>
</organism>
<evidence type="ECO:0000313" key="2">
    <source>
        <dbReference type="Proteomes" id="UP000805649"/>
    </source>
</evidence>
<name>A0ACC3Z7D8_COLTU</name>
<dbReference type="EMBL" id="VUJX02000003">
    <property type="protein sequence ID" value="KAL0940033.1"/>
    <property type="molecule type" value="Genomic_DNA"/>
</dbReference>
<dbReference type="Proteomes" id="UP000805649">
    <property type="component" value="Unassembled WGS sequence"/>
</dbReference>
<gene>
    <name evidence="1" type="ORF">CTRU02_206643</name>
</gene>
<evidence type="ECO:0000313" key="1">
    <source>
        <dbReference type="EMBL" id="KAL0940033.1"/>
    </source>
</evidence>
<accession>A0ACC3Z7D8</accession>
<protein>
    <submittedName>
        <fullName evidence="1">Flavin-binding monooxygenase-like family protein</fullName>
    </submittedName>
</protein>
<reference evidence="1 2" key="1">
    <citation type="journal article" date="2020" name="Phytopathology">
        <title>Genome Sequence Resources of Colletotrichum truncatum, C. plurivorum, C. musicola, and C. sojae: Four Species Pathogenic to Soybean (Glycine max).</title>
        <authorList>
            <person name="Rogerio F."/>
            <person name="Boufleur T.R."/>
            <person name="Ciampi-Guillardi M."/>
            <person name="Sukno S.A."/>
            <person name="Thon M.R."/>
            <person name="Massola Junior N.S."/>
            <person name="Baroncelli R."/>
        </authorList>
    </citation>
    <scope>NUCLEOTIDE SEQUENCE [LARGE SCALE GENOMIC DNA]</scope>
    <source>
        <strain evidence="1 2">CMES1059</strain>
    </source>
</reference>
<keyword evidence="2" id="KW-1185">Reference proteome</keyword>
<sequence>MNAIKLKYTEERVKRHHPDGLQQYIIDLGASDQYKRFQKDPWCQHDNSKQASSDPLSSASADCVQRAALEDGNSCVFLIIGAGYGGILFAANLIKAGVDPNDIRLVDTAMGFGGTWYWNRYPGIQCDVESYIYMPLLEDTGYIPTLKYSFGTELRAHAERIALHFGFHDKAQFGTRVDELAWDDDSSEWVAKLQIERDNRQMFVRSKFVLTAYGIGHYPKLPNVPGLDSFSGAAFHTSRWDYDITGGTEADPKLTGLADKRVGIVGTGATAVQAVPYLARWAKQLYVFQRTPSSVGPRNNKPTDPELWKSEVATHPGWQTDRAENFNAFLSNALIRPEADLVDDEWTKLPSYSALIGSPTNESLQSRDEIAKYVATLEQMDLPRQEKARSRVDKLIKEQETAEALKPWYPSWCKRPCFNDDYLDAFNQDNVVLVTTGARGIERINSHSVIVNGDKYDVDVLIFATGFRPPTSGSPAERSRMKVYGRKGLDMDAKWAQPPGLSTLHGLMSRGFPNFFFPGPNQMGAAPNGTYQRDQLGRHFAYIATSVSEKLDQKQLLLQEQKVSKYGKYNVVVEPLREAEDEWAESVAKNAAKLAAMGGCTPNYMIVPKDQEADTQQDRKEMQRKARNALWGKGVADYMSILRNWRDKGTLDGLEITV</sequence>
<comment type="caution">
    <text evidence="1">The sequence shown here is derived from an EMBL/GenBank/DDBJ whole genome shotgun (WGS) entry which is preliminary data.</text>
</comment>
<proteinExistence type="predicted"/>